<dbReference type="Gene3D" id="2.60.40.10">
    <property type="entry name" value="Immunoglobulins"/>
    <property type="match status" value="1"/>
</dbReference>
<proteinExistence type="predicted"/>
<keyword evidence="1" id="KW-0732">Signal</keyword>
<evidence type="ECO:0000313" key="2">
    <source>
        <dbReference type="EMBL" id="AWB67232.1"/>
    </source>
</evidence>
<dbReference type="RefSeq" id="WP_108603279.1">
    <property type="nucleotide sequence ID" value="NZ_CP026604.1"/>
</dbReference>
<dbReference type="AlphaFoldDB" id="A0A2S0VSS7"/>
<evidence type="ECO:0000256" key="1">
    <source>
        <dbReference type="SAM" id="SignalP"/>
    </source>
</evidence>
<dbReference type="KEGG" id="cate:C2869_12635"/>
<feature type="signal peptide" evidence="1">
    <location>
        <begin position="1"/>
        <end position="24"/>
    </location>
</feature>
<dbReference type="Proteomes" id="UP000244441">
    <property type="component" value="Chromosome"/>
</dbReference>
<protein>
    <recommendedName>
        <fullName evidence="4">CARDB domain-containing protein</fullName>
    </recommendedName>
</protein>
<reference evidence="2 3" key="1">
    <citation type="submission" date="2018-01" db="EMBL/GenBank/DDBJ databases">
        <title>Genome sequence of a Cantenovulum-like bacteria.</title>
        <authorList>
            <person name="Tan W.R."/>
            <person name="Lau N.-S."/>
            <person name="Go F."/>
            <person name="Amirul A.-A.A."/>
        </authorList>
    </citation>
    <scope>NUCLEOTIDE SEQUENCE [LARGE SCALE GENOMIC DNA]</scope>
    <source>
        <strain evidence="2 3">CCB-QB4</strain>
    </source>
</reference>
<evidence type="ECO:0008006" key="4">
    <source>
        <dbReference type="Google" id="ProtNLM"/>
    </source>
</evidence>
<sequence length="627" mass="68971">MLYSNLLKKSLLAATMALSLSACDLIEDSPSHEVVGPNLTISAIDANTLNAYQMDDVLHLDYQLHVQELNQPNVTIDFYLVHADSANDSEIDETHFLASTTHEAVENGDFVESLRMEIPAVEHYGEYWVVAVVDPDDEVAEANEDDNHPNTDLEHHRDGEFPAVKITVEASPEHEFIFAKSYIDGGLVVLDSPEYHEGTGEHHADIIGHIDAIYHGSEAATAALTAEVLINGGYQSVQLWDSDHNDSHAAPSYQNEMHINFEHNGDEHFFGFDIALTDAQLQTLYDNYDPEAEINELSVRLTLTDTTLIGAEHDDSNNQVEITVPLYFFERQAAEVAASGEVQAAGFTNTGNKLSVDGSYDKSYGDASKFKVGVELGGELTADLLDKSAALEAGGSIDMWIFNAHNTIFGISYDAQAYLAGVNTGYDSEMIIFNTVVFEDSKWVSQFEKTFEKSWEEERILVRASFNVGPVPISISAGVDGSVGASLTIGYKQSQIYANGDILSTQFGGFAKGGVDLLLVAAGVTIELTIIDNVLAFDSSAELGLLADGQLNPHIVYAFELTDDLDVISGKFGLYAEVRSVKWCKKWFIPYPCGTNKNTYYLWFYQTPSVFKKSWTIYSKEGTLSVR</sequence>
<feature type="chain" id="PRO_5015738869" description="CARDB domain-containing protein" evidence="1">
    <location>
        <begin position="25"/>
        <end position="627"/>
    </location>
</feature>
<gene>
    <name evidence="2" type="ORF">C2869_12635</name>
</gene>
<accession>A0A2S0VSS7</accession>
<name>A0A2S0VSS7_9ALTE</name>
<dbReference type="OrthoDB" id="6301205at2"/>
<dbReference type="EMBL" id="CP026604">
    <property type="protein sequence ID" value="AWB67232.1"/>
    <property type="molecule type" value="Genomic_DNA"/>
</dbReference>
<organism evidence="2 3">
    <name type="scientific">Saccharobesus litoralis</name>
    <dbReference type="NCBI Taxonomy" id="2172099"/>
    <lineage>
        <taxon>Bacteria</taxon>
        <taxon>Pseudomonadati</taxon>
        <taxon>Pseudomonadota</taxon>
        <taxon>Gammaproteobacteria</taxon>
        <taxon>Alteromonadales</taxon>
        <taxon>Alteromonadaceae</taxon>
        <taxon>Saccharobesus</taxon>
    </lineage>
</organism>
<dbReference type="InterPro" id="IPR013783">
    <property type="entry name" value="Ig-like_fold"/>
</dbReference>
<keyword evidence="3" id="KW-1185">Reference proteome</keyword>
<evidence type="ECO:0000313" key="3">
    <source>
        <dbReference type="Proteomes" id="UP000244441"/>
    </source>
</evidence>